<dbReference type="HOGENOM" id="CLU_052762_1_1_9"/>
<reference evidence="7 8" key="1">
    <citation type="journal article" date="2011" name="J. Bacteriol.">
        <title>Genome sequence of the nonpathogenic Listeria monocytogenes serovar 4a strain M7.</title>
        <authorList>
            <person name="Chen J."/>
            <person name="Xia Y."/>
            <person name="Cheng C."/>
            <person name="Fang C."/>
            <person name="Shan Y."/>
            <person name="Jin G."/>
            <person name="Fang W."/>
        </authorList>
    </citation>
    <scope>NUCLEOTIDE SEQUENCE [LARGE SCALE GENOMIC DNA]</scope>
    <source>
        <strain evidence="7 8">M7</strain>
    </source>
</reference>
<organism evidence="7 8">
    <name type="scientific">Listeria monocytogenes serotype 4a (strain M7)</name>
    <dbReference type="NCBI Taxonomy" id="1030009"/>
    <lineage>
        <taxon>Bacteria</taxon>
        <taxon>Bacillati</taxon>
        <taxon>Bacillota</taxon>
        <taxon>Bacilli</taxon>
        <taxon>Bacillales</taxon>
        <taxon>Listeriaceae</taxon>
        <taxon>Listeria</taxon>
    </lineage>
</organism>
<evidence type="ECO:0000313" key="8">
    <source>
        <dbReference type="Proteomes" id="UP000000486"/>
    </source>
</evidence>
<evidence type="ECO:0000256" key="5">
    <source>
        <dbReference type="ARBA" id="ARBA00022825"/>
    </source>
</evidence>
<dbReference type="GO" id="GO:0004176">
    <property type="term" value="F:ATP-dependent peptidase activity"/>
    <property type="evidence" value="ECO:0007669"/>
    <property type="project" value="InterPro"/>
</dbReference>
<dbReference type="RefSeq" id="WP_012582172.1">
    <property type="nucleotide sequence ID" value="NC_017537.1"/>
</dbReference>
<proteinExistence type="inferred from homology"/>
<dbReference type="GO" id="GO:0004252">
    <property type="term" value="F:serine-type endopeptidase activity"/>
    <property type="evidence" value="ECO:0007669"/>
    <property type="project" value="InterPro"/>
</dbReference>
<dbReference type="GO" id="GO:0006515">
    <property type="term" value="P:protein quality control for misfolded or incompletely synthesized proteins"/>
    <property type="evidence" value="ECO:0007669"/>
    <property type="project" value="TreeGrafter"/>
</dbReference>
<evidence type="ECO:0000256" key="2">
    <source>
        <dbReference type="ARBA" id="ARBA00022490"/>
    </source>
</evidence>
<dbReference type="PRINTS" id="PR00127">
    <property type="entry name" value="CLPPROTEASEP"/>
</dbReference>
<keyword evidence="3 7" id="KW-0645">Protease</keyword>
<dbReference type="Gene3D" id="3.90.226.10">
    <property type="entry name" value="2-enoyl-CoA Hydratase, Chain A, domain 1"/>
    <property type="match status" value="1"/>
</dbReference>
<evidence type="ECO:0000313" key="7">
    <source>
        <dbReference type="EMBL" id="AEH91103.1"/>
    </source>
</evidence>
<dbReference type="Proteomes" id="UP000000486">
    <property type="component" value="Chromosome"/>
</dbReference>
<dbReference type="PANTHER" id="PTHR10381:SF70">
    <property type="entry name" value="ATP-DEPENDENT CLP PROTEASE PROTEOLYTIC SUBUNIT"/>
    <property type="match status" value="1"/>
</dbReference>
<sequence>MTKRKFSCFNFKKDTESNTAEIDIYGDIVADGYQWYESDITSFDFKKDLDALGDVSKIYVNINSNGGFVYEGQAIYNQLVRHPAQIHVRIDGMAASIASVIAMAGDIIEMPANAQMMIHEPAGGAFGNKSDLESAIRALDASKQSIIAAYRTHTTLEVSEIESMMAEEKWMSGQEAYELGFATLVTNPLQQVALAKSPVTNTFRNVPESLAREEQTKYEPAKQSLDLDALVMAVAAKIQDSNVLRSLEPSNKATNKATNKSTKASPLFDAFKALSE</sequence>
<dbReference type="EMBL" id="CP002816">
    <property type="protein sequence ID" value="AEH91103.1"/>
    <property type="molecule type" value="Genomic_DNA"/>
</dbReference>
<dbReference type="InterPro" id="IPR029045">
    <property type="entry name" value="ClpP/crotonase-like_dom_sf"/>
</dbReference>
<evidence type="ECO:0000256" key="1">
    <source>
        <dbReference type="ARBA" id="ARBA00007039"/>
    </source>
</evidence>
<evidence type="ECO:0000256" key="6">
    <source>
        <dbReference type="RuleBase" id="RU003567"/>
    </source>
</evidence>
<dbReference type="SUPFAM" id="SSF52096">
    <property type="entry name" value="ClpP/crotonase"/>
    <property type="match status" value="1"/>
</dbReference>
<dbReference type="Pfam" id="PF00574">
    <property type="entry name" value="CLP_protease"/>
    <property type="match status" value="1"/>
</dbReference>
<dbReference type="GO" id="GO:0051117">
    <property type="term" value="F:ATPase binding"/>
    <property type="evidence" value="ECO:0007669"/>
    <property type="project" value="TreeGrafter"/>
</dbReference>
<evidence type="ECO:0000256" key="4">
    <source>
        <dbReference type="ARBA" id="ARBA00022801"/>
    </source>
</evidence>
<name>A0A0E0USK1_LISMM</name>
<dbReference type="PANTHER" id="PTHR10381">
    <property type="entry name" value="ATP-DEPENDENT CLP PROTEASE PROTEOLYTIC SUBUNIT"/>
    <property type="match status" value="1"/>
</dbReference>
<dbReference type="PATRIC" id="fig|1030009.3.peg.92"/>
<dbReference type="GO" id="GO:0009368">
    <property type="term" value="C:endopeptidase Clp complex"/>
    <property type="evidence" value="ECO:0007669"/>
    <property type="project" value="TreeGrafter"/>
</dbReference>
<dbReference type="KEGG" id="lmq:LMM7_0097"/>
<gene>
    <name evidence="7" type="ordered locus">LMM7_0097</name>
</gene>
<dbReference type="NCBIfam" id="NF045542">
    <property type="entry name" value="Clp_rel_HeadMat"/>
    <property type="match status" value="1"/>
</dbReference>
<protein>
    <recommendedName>
        <fullName evidence="6">ATP-dependent Clp protease proteolytic subunit</fullName>
    </recommendedName>
</protein>
<dbReference type="AlphaFoldDB" id="A0A0E0USK1"/>
<comment type="similarity">
    <text evidence="1 6">Belongs to the peptidase S14 family.</text>
</comment>
<accession>A0A0E0USK1</accession>
<keyword evidence="4" id="KW-0378">Hydrolase</keyword>
<dbReference type="InterPro" id="IPR023562">
    <property type="entry name" value="ClpP/TepA"/>
</dbReference>
<dbReference type="CDD" id="cd07016">
    <property type="entry name" value="S14_ClpP_1"/>
    <property type="match status" value="1"/>
</dbReference>
<evidence type="ECO:0000256" key="3">
    <source>
        <dbReference type="ARBA" id="ARBA00022670"/>
    </source>
</evidence>
<keyword evidence="2" id="KW-0963">Cytoplasm</keyword>
<keyword evidence="5" id="KW-0720">Serine protease</keyword>
<dbReference type="InterPro" id="IPR001907">
    <property type="entry name" value="ClpP"/>
</dbReference>